<evidence type="ECO:0000256" key="3">
    <source>
        <dbReference type="SAM" id="MobiDB-lite"/>
    </source>
</evidence>
<dbReference type="STRING" id="52670.A0A2I4CK06"/>
<dbReference type="KEGG" id="alim:106529437"/>
<keyword evidence="4" id="KW-1185">Reference proteome</keyword>
<feature type="region of interest" description="Disordered" evidence="3">
    <location>
        <begin position="1"/>
        <end position="45"/>
    </location>
</feature>
<evidence type="ECO:0000256" key="2">
    <source>
        <dbReference type="ARBA" id="ARBA00023043"/>
    </source>
</evidence>
<evidence type="ECO:0000313" key="5">
    <source>
        <dbReference type="RefSeq" id="XP_013880315.1"/>
    </source>
</evidence>
<dbReference type="InterPro" id="IPR050776">
    <property type="entry name" value="Ank_Repeat/CDKN_Inhibitor"/>
</dbReference>
<feature type="compositionally biased region" description="Basic and acidic residues" evidence="3">
    <location>
        <begin position="32"/>
        <end position="45"/>
    </location>
</feature>
<dbReference type="SUPFAM" id="SSF48403">
    <property type="entry name" value="Ankyrin repeat"/>
    <property type="match status" value="1"/>
</dbReference>
<dbReference type="Proteomes" id="UP000192220">
    <property type="component" value="Unplaced"/>
</dbReference>
<sequence length="283" mass="32481">MEVRKQRSSDDDEELQEENDTVVFGVSPEAPAESRDELQVSDTEHEEKRRCDALISACQNNMSEVVQELLRTAADVTCCNHLQQTALHLSPPELQVKMLRWMWRPHLAPQAQLLQAAWQGDSARVGHLLTQEERVDVNLPNEAGVTAVMLAVRDVDLFEGLTKWLPWEHRPVEVIRKLLESSADLSVRDHRGCSVLHYAENICSRHREEIVWILTDALGQTGTQNYADPTFDLFQDLDSQLDLDTERDDDQRTPVTQRDLLCSHTEVKQSEQQDKMFYCCKSF</sequence>
<dbReference type="PANTHER" id="PTHR24201">
    <property type="entry name" value="ANK_REP_REGION DOMAIN-CONTAINING PROTEIN"/>
    <property type="match status" value="1"/>
</dbReference>
<evidence type="ECO:0000313" key="6">
    <source>
        <dbReference type="RefSeq" id="XP_013880316.1"/>
    </source>
</evidence>
<accession>A0A2I4CK06</accession>
<proteinExistence type="predicted"/>
<dbReference type="InterPro" id="IPR036770">
    <property type="entry name" value="Ankyrin_rpt-contain_sf"/>
</dbReference>
<keyword evidence="1" id="KW-0677">Repeat</keyword>
<dbReference type="AlphaFoldDB" id="A0A2I4CK06"/>
<feature type="compositionally biased region" description="Acidic residues" evidence="3">
    <location>
        <begin position="10"/>
        <end position="20"/>
    </location>
</feature>
<dbReference type="GeneID" id="106529437"/>
<name>A0A2I4CK06_AUSLI</name>
<dbReference type="RefSeq" id="XP_013880316.1">
    <property type="nucleotide sequence ID" value="XM_014024862.1"/>
</dbReference>
<evidence type="ECO:0000256" key="1">
    <source>
        <dbReference type="ARBA" id="ARBA00022737"/>
    </source>
</evidence>
<evidence type="ECO:0000313" key="4">
    <source>
        <dbReference type="Proteomes" id="UP000192220"/>
    </source>
</evidence>
<dbReference type="RefSeq" id="XP_013880315.1">
    <property type="nucleotide sequence ID" value="XM_014024861.1"/>
</dbReference>
<dbReference type="Gene3D" id="1.25.40.20">
    <property type="entry name" value="Ankyrin repeat-containing domain"/>
    <property type="match status" value="2"/>
</dbReference>
<keyword evidence="2" id="KW-0040">ANK repeat</keyword>
<gene>
    <name evidence="5 6" type="primary">LOC106529437</name>
</gene>
<organism evidence="4 5">
    <name type="scientific">Austrofundulus limnaeus</name>
    <name type="common">Annual killifish</name>
    <dbReference type="NCBI Taxonomy" id="52670"/>
    <lineage>
        <taxon>Eukaryota</taxon>
        <taxon>Metazoa</taxon>
        <taxon>Chordata</taxon>
        <taxon>Craniata</taxon>
        <taxon>Vertebrata</taxon>
        <taxon>Euteleostomi</taxon>
        <taxon>Actinopterygii</taxon>
        <taxon>Neopterygii</taxon>
        <taxon>Teleostei</taxon>
        <taxon>Neoteleostei</taxon>
        <taxon>Acanthomorphata</taxon>
        <taxon>Ovalentaria</taxon>
        <taxon>Atherinomorphae</taxon>
        <taxon>Cyprinodontiformes</taxon>
        <taxon>Rivulidae</taxon>
        <taxon>Austrofundulus</taxon>
    </lineage>
</organism>
<reference evidence="5 6" key="1">
    <citation type="submission" date="2025-04" db="UniProtKB">
        <authorList>
            <consortium name="RefSeq"/>
        </authorList>
    </citation>
    <scope>IDENTIFICATION</scope>
    <source>
        <strain evidence="5 6">Quisiro</strain>
        <tissue evidence="5 6">Liver</tissue>
    </source>
</reference>
<protein>
    <submittedName>
        <fullName evidence="5 6">Uncharacterized protein LOC106529437 isoform X1</fullName>
    </submittedName>
</protein>
<dbReference type="OrthoDB" id="266718at2759"/>